<keyword evidence="3 4" id="KW-0862">Zinc</keyword>
<keyword evidence="8" id="KW-1185">Reference proteome</keyword>
<dbReference type="SMART" id="SM00356">
    <property type="entry name" value="ZnF_C3H1"/>
    <property type="match status" value="1"/>
</dbReference>
<evidence type="ECO:0000256" key="3">
    <source>
        <dbReference type="ARBA" id="ARBA00022833"/>
    </source>
</evidence>
<evidence type="ECO:0000259" key="6">
    <source>
        <dbReference type="PROSITE" id="PS50103"/>
    </source>
</evidence>
<evidence type="ECO:0000256" key="1">
    <source>
        <dbReference type="ARBA" id="ARBA00022723"/>
    </source>
</evidence>
<dbReference type="Pfam" id="PF00642">
    <property type="entry name" value="zf-CCCH"/>
    <property type="match status" value="1"/>
</dbReference>
<feature type="compositionally biased region" description="Basic and acidic residues" evidence="5">
    <location>
        <begin position="606"/>
        <end position="620"/>
    </location>
</feature>
<evidence type="ECO:0000313" key="8">
    <source>
        <dbReference type="Proteomes" id="UP001642360"/>
    </source>
</evidence>
<dbReference type="InterPro" id="IPR057031">
    <property type="entry name" value="SFR19-like_C"/>
</dbReference>
<dbReference type="PANTHER" id="PTHR36886:SF3">
    <property type="entry name" value="PROTEIN FRIGIDA-ESSENTIAL 1"/>
    <property type="match status" value="1"/>
</dbReference>
<dbReference type="GO" id="GO:0008270">
    <property type="term" value="F:zinc ion binding"/>
    <property type="evidence" value="ECO:0007669"/>
    <property type="project" value="UniProtKB-KW"/>
</dbReference>
<feature type="zinc finger region" description="C3H1-type" evidence="4">
    <location>
        <begin position="158"/>
        <end position="185"/>
    </location>
</feature>
<feature type="region of interest" description="Disordered" evidence="5">
    <location>
        <begin position="547"/>
        <end position="620"/>
    </location>
</feature>
<feature type="compositionally biased region" description="Low complexity" evidence="5">
    <location>
        <begin position="547"/>
        <end position="558"/>
    </location>
</feature>
<feature type="compositionally biased region" description="Basic and acidic residues" evidence="5">
    <location>
        <begin position="559"/>
        <end position="586"/>
    </location>
</feature>
<accession>A0ABC8ULM0</accession>
<feature type="compositionally biased region" description="Polar residues" evidence="5">
    <location>
        <begin position="35"/>
        <end position="45"/>
    </location>
</feature>
<name>A0ABC8ULM0_9AQUA</name>
<dbReference type="SUPFAM" id="SSF90229">
    <property type="entry name" value="CCCH zinc finger"/>
    <property type="match status" value="1"/>
</dbReference>
<dbReference type="PROSITE" id="PS50103">
    <property type="entry name" value="ZF_C3H1"/>
    <property type="match status" value="1"/>
</dbReference>
<reference evidence="7 8" key="1">
    <citation type="submission" date="2024-02" db="EMBL/GenBank/DDBJ databases">
        <authorList>
            <person name="Vignale AGUSTIN F."/>
            <person name="Sosa J E."/>
            <person name="Modenutti C."/>
        </authorList>
    </citation>
    <scope>NUCLEOTIDE SEQUENCE [LARGE SCALE GENOMIC DNA]</scope>
</reference>
<feature type="region of interest" description="Disordered" evidence="5">
    <location>
        <begin position="186"/>
        <end position="236"/>
    </location>
</feature>
<feature type="compositionally biased region" description="Polar residues" evidence="5">
    <location>
        <begin position="587"/>
        <end position="599"/>
    </location>
</feature>
<comment type="caution">
    <text evidence="7">The sequence shown here is derived from an EMBL/GenBank/DDBJ whole genome shotgun (WGS) entry which is preliminary data.</text>
</comment>
<feature type="compositionally biased region" description="Basic and acidic residues" evidence="5">
    <location>
        <begin position="1"/>
        <end position="12"/>
    </location>
</feature>
<dbReference type="Gene3D" id="4.10.1000.10">
    <property type="entry name" value="Zinc finger, CCCH-type"/>
    <property type="match status" value="1"/>
</dbReference>
<dbReference type="InterPro" id="IPR052650">
    <property type="entry name" value="Zinc_finger_CCCH"/>
</dbReference>
<keyword evidence="2 4" id="KW-0863">Zinc-finger</keyword>
<dbReference type="InterPro" id="IPR000571">
    <property type="entry name" value="Znf_CCCH"/>
</dbReference>
<feature type="domain" description="C3H1-type" evidence="6">
    <location>
        <begin position="158"/>
        <end position="185"/>
    </location>
</feature>
<dbReference type="AlphaFoldDB" id="A0ABC8ULM0"/>
<evidence type="ECO:0000256" key="4">
    <source>
        <dbReference type="PROSITE-ProRule" id="PRU00723"/>
    </source>
</evidence>
<evidence type="ECO:0000256" key="5">
    <source>
        <dbReference type="SAM" id="MobiDB-lite"/>
    </source>
</evidence>
<feature type="compositionally biased region" description="Basic and acidic residues" evidence="5">
    <location>
        <begin position="46"/>
        <end position="71"/>
    </location>
</feature>
<dbReference type="Proteomes" id="UP001642360">
    <property type="component" value="Unassembled WGS sequence"/>
</dbReference>
<dbReference type="EMBL" id="CAUOFW020008168">
    <property type="protein sequence ID" value="CAK9181842.1"/>
    <property type="molecule type" value="Genomic_DNA"/>
</dbReference>
<feature type="compositionally biased region" description="Polar residues" evidence="5">
    <location>
        <begin position="188"/>
        <end position="202"/>
    </location>
</feature>
<proteinExistence type="predicted"/>
<feature type="region of interest" description="Disordered" evidence="5">
    <location>
        <begin position="1"/>
        <end position="80"/>
    </location>
</feature>
<gene>
    <name evidence="7" type="ORF">ILEXP_LOCUS51953</name>
</gene>
<evidence type="ECO:0000313" key="7">
    <source>
        <dbReference type="EMBL" id="CAK9181842.1"/>
    </source>
</evidence>
<organism evidence="7 8">
    <name type="scientific">Ilex paraguariensis</name>
    <name type="common">yerba mate</name>
    <dbReference type="NCBI Taxonomy" id="185542"/>
    <lineage>
        <taxon>Eukaryota</taxon>
        <taxon>Viridiplantae</taxon>
        <taxon>Streptophyta</taxon>
        <taxon>Embryophyta</taxon>
        <taxon>Tracheophyta</taxon>
        <taxon>Spermatophyta</taxon>
        <taxon>Magnoliopsida</taxon>
        <taxon>eudicotyledons</taxon>
        <taxon>Gunneridae</taxon>
        <taxon>Pentapetalae</taxon>
        <taxon>asterids</taxon>
        <taxon>campanulids</taxon>
        <taxon>Aquifoliales</taxon>
        <taxon>Aquifoliaceae</taxon>
        <taxon>Ilex</taxon>
    </lineage>
</organism>
<dbReference type="InterPro" id="IPR036855">
    <property type="entry name" value="Znf_CCCH_sf"/>
</dbReference>
<keyword evidence="1 4" id="KW-0479">Metal-binding</keyword>
<dbReference type="PANTHER" id="PTHR36886">
    <property type="entry name" value="PROTEIN FRIGIDA-ESSENTIAL 1"/>
    <property type="match status" value="1"/>
</dbReference>
<feature type="compositionally biased region" description="Basic and acidic residues" evidence="5">
    <location>
        <begin position="203"/>
        <end position="218"/>
    </location>
</feature>
<dbReference type="Pfam" id="PF23030">
    <property type="entry name" value="SCAF11-like_C"/>
    <property type="match status" value="1"/>
</dbReference>
<evidence type="ECO:0000256" key="2">
    <source>
        <dbReference type="ARBA" id="ARBA00022771"/>
    </source>
</evidence>
<protein>
    <recommendedName>
        <fullName evidence="6">C3H1-type domain-containing protein</fullName>
    </recommendedName>
</protein>
<sequence length="715" mass="78954">MESEGYEEHLRLDSCTPEKSVENLLPDNPAVEGSSGASKISGPNETRQKEEPSTDGKRTPRDHGDTYHDSKAPSCGIGTMSAETSKPFSVSHETVTAAFSIKDCKGGQANNVRKIEDETKQMGMQSEKDIKQMEPRLTVPQLLRPRSLSPGSPHDVNKRPAIICSFFAKGWCIKGNSCRFLHIKDDGNATSRNNEGAVASTNQKDEIMADEGLGDRTGRSGLPGYPDATSSSIAQRAYSSDKIAPWEQGESPRWKSESQELPLYKCNTRSTSSSKDIGSESLRESWYLDDHGKYVSPILKGSSPICKTSSFPETLSSSSSYSTSFKEIASKRSQSMLNDHNFPVLHRSLDSSSNTSLLAAGILSSNDISSWSRSSPLSFSSSWNKRTLGAQKLLDSGREYGASKSALQRSSSPFLGYESETLSWTNASGDPLPSAGYKTKISSYDWEPSVPFRPSFFMTQSLSSPGSQYDPIRDSIEQPNLAGGFSKLSSFSQGTSIPSTHLWTNDDPVSNGTVDPRFSDNKYSVSSHHNNSDNVLDKDHYERYLSTTETETVGNGTTEQKKRNTLPKEEKLLNPAHVRDVTETDKLSSYQDSRFQSNGPRHKTGSKVDRSRKSSDMDAEYKTDGEVHKDSKAFKHFHAALVDFVKELVKPTWREGHLNKDAYKMIVKKAVEKVLNTLQPHQIPNTAESIKQYLSLSQPKIAKLVEGYVDKYGKS</sequence>